<proteinExistence type="predicted"/>
<dbReference type="Pfam" id="PF07396">
    <property type="entry name" value="Porin_O_P"/>
    <property type="match status" value="1"/>
</dbReference>
<protein>
    <submittedName>
        <fullName evidence="1">Phosphate-selective porin O and P</fullName>
    </submittedName>
</protein>
<dbReference type="SUPFAM" id="SSF56935">
    <property type="entry name" value="Porins"/>
    <property type="match status" value="1"/>
</dbReference>
<dbReference type="STRING" id="332977.SAMN05421740_104354"/>
<sequence length="402" mass="46045">MNYRLLVFSIFALGIGTCQPSFAQRLRDERPTIEDFKGIQYMGDDSTFYINFRFRMQSRLKYTSTGGDDLSAESFEARIRRLRLRMDGYIYNPKLAYSIQLGFTRGDQDYDDTDVVNIVRDAVIFYNFTDNFYVAFGQNKLPGNRQRVNSSGELQFAERSLVNATFNIDRDFGIKAYYSPKIGEVPIHLKGAISTGEGRVSTTTDDGLAYTGRAEFLPLGDFTNDGDYYEGDLEYEETPKLSIGGGYSYNDRTTRSGGQTGTYITSPLTLKTAFYDAILKYRGWAYQIEYMKRGVDDPFSTDEEGEVAYAFKGQGVNQQMSYLLDRNRGYEIAGRYTWIKPHRDILAYEVQTEVVELGLTKYFRAHRLKLQLNASYQIEEGIYRTNHEGNNWGATFQIELGI</sequence>
<dbReference type="InterPro" id="IPR010870">
    <property type="entry name" value="Porin_O/P"/>
</dbReference>
<evidence type="ECO:0000313" key="1">
    <source>
        <dbReference type="EMBL" id="SEL34595.1"/>
    </source>
</evidence>
<evidence type="ECO:0000313" key="2">
    <source>
        <dbReference type="Proteomes" id="UP000198916"/>
    </source>
</evidence>
<dbReference type="AlphaFoldDB" id="A0A1H7PH20"/>
<dbReference type="RefSeq" id="WP_090605956.1">
    <property type="nucleotide sequence ID" value="NZ_FNZR01000004.1"/>
</dbReference>
<gene>
    <name evidence="1" type="ORF">SAMN05421740_104354</name>
</gene>
<dbReference type="Proteomes" id="UP000198916">
    <property type="component" value="Unassembled WGS sequence"/>
</dbReference>
<dbReference type="Gene3D" id="2.40.160.10">
    <property type="entry name" value="Porin"/>
    <property type="match status" value="1"/>
</dbReference>
<accession>A0A1H7PH20</accession>
<keyword evidence="2" id="KW-1185">Reference proteome</keyword>
<name>A0A1H7PH20_9SPHI</name>
<organism evidence="1 2">
    <name type="scientific">Parapedobacter koreensis</name>
    <dbReference type="NCBI Taxonomy" id="332977"/>
    <lineage>
        <taxon>Bacteria</taxon>
        <taxon>Pseudomonadati</taxon>
        <taxon>Bacteroidota</taxon>
        <taxon>Sphingobacteriia</taxon>
        <taxon>Sphingobacteriales</taxon>
        <taxon>Sphingobacteriaceae</taxon>
        <taxon>Parapedobacter</taxon>
    </lineage>
</organism>
<dbReference type="InterPro" id="IPR023614">
    <property type="entry name" value="Porin_dom_sf"/>
</dbReference>
<dbReference type="OrthoDB" id="5442696at2"/>
<dbReference type="EMBL" id="FNZR01000004">
    <property type="protein sequence ID" value="SEL34595.1"/>
    <property type="molecule type" value="Genomic_DNA"/>
</dbReference>
<reference evidence="2" key="1">
    <citation type="submission" date="2016-10" db="EMBL/GenBank/DDBJ databases">
        <authorList>
            <person name="Varghese N."/>
            <person name="Submissions S."/>
        </authorList>
    </citation>
    <scope>NUCLEOTIDE SEQUENCE [LARGE SCALE GENOMIC DNA]</scope>
    <source>
        <strain evidence="2">Jip14</strain>
    </source>
</reference>